<dbReference type="GO" id="GO:0003735">
    <property type="term" value="F:structural constituent of ribosome"/>
    <property type="evidence" value="ECO:0007669"/>
    <property type="project" value="InterPro"/>
</dbReference>
<keyword evidence="3 5" id="KW-0687">Ribonucleoprotein</keyword>
<evidence type="ECO:0000256" key="4">
    <source>
        <dbReference type="ARBA" id="ARBA00035204"/>
    </source>
</evidence>
<proteinExistence type="inferred from homology"/>
<comment type="similarity">
    <text evidence="1 5">Belongs to the universal ribosomal protein uL29 family.</text>
</comment>
<dbReference type="InterPro" id="IPR001854">
    <property type="entry name" value="Ribosomal_uL29"/>
</dbReference>
<dbReference type="STRING" id="1798661.A3D65_04705"/>
<dbReference type="Proteomes" id="UP000177996">
    <property type="component" value="Unassembled WGS sequence"/>
</dbReference>
<dbReference type="GO" id="GO:1990904">
    <property type="term" value="C:ribonucleoprotein complex"/>
    <property type="evidence" value="ECO:0007669"/>
    <property type="project" value="UniProtKB-KW"/>
</dbReference>
<dbReference type="InterPro" id="IPR036049">
    <property type="entry name" value="Ribosomal_uL29_sf"/>
</dbReference>
<evidence type="ECO:0000313" key="7">
    <source>
        <dbReference type="Proteomes" id="UP000177996"/>
    </source>
</evidence>
<evidence type="ECO:0000256" key="3">
    <source>
        <dbReference type="ARBA" id="ARBA00023274"/>
    </source>
</evidence>
<gene>
    <name evidence="5" type="primary">rpmC</name>
    <name evidence="6" type="ORF">A3D65_04705</name>
</gene>
<accession>A0A1G2D525</accession>
<name>A0A1G2D525_9BACT</name>
<reference evidence="6 7" key="1">
    <citation type="journal article" date="2016" name="Nat. Commun.">
        <title>Thousands of microbial genomes shed light on interconnected biogeochemical processes in an aquifer system.</title>
        <authorList>
            <person name="Anantharaman K."/>
            <person name="Brown C.T."/>
            <person name="Hug L.A."/>
            <person name="Sharon I."/>
            <person name="Castelle C.J."/>
            <person name="Probst A.J."/>
            <person name="Thomas B.C."/>
            <person name="Singh A."/>
            <person name="Wilkins M.J."/>
            <person name="Karaoz U."/>
            <person name="Brodie E.L."/>
            <person name="Williams K.H."/>
            <person name="Hubbard S.S."/>
            <person name="Banfield J.F."/>
        </authorList>
    </citation>
    <scope>NUCLEOTIDE SEQUENCE [LARGE SCALE GENOMIC DNA]</scope>
</reference>
<evidence type="ECO:0000256" key="1">
    <source>
        <dbReference type="ARBA" id="ARBA00009254"/>
    </source>
</evidence>
<keyword evidence="2 5" id="KW-0689">Ribosomal protein</keyword>
<dbReference type="NCBIfam" id="TIGR00012">
    <property type="entry name" value="L29"/>
    <property type="match status" value="1"/>
</dbReference>
<dbReference type="EMBL" id="MHLL01000045">
    <property type="protein sequence ID" value="OGZ08040.1"/>
    <property type="molecule type" value="Genomic_DNA"/>
</dbReference>
<organism evidence="6 7">
    <name type="scientific">Candidatus Lloydbacteria bacterium RIFCSPHIGHO2_02_FULL_50_13</name>
    <dbReference type="NCBI Taxonomy" id="1798661"/>
    <lineage>
        <taxon>Bacteria</taxon>
        <taxon>Candidatus Lloydiibacteriota</taxon>
    </lineage>
</organism>
<dbReference type="AlphaFoldDB" id="A0A1G2D525"/>
<dbReference type="SUPFAM" id="SSF46561">
    <property type="entry name" value="Ribosomal protein L29 (L29p)"/>
    <property type="match status" value="1"/>
</dbReference>
<evidence type="ECO:0000256" key="2">
    <source>
        <dbReference type="ARBA" id="ARBA00022980"/>
    </source>
</evidence>
<protein>
    <recommendedName>
        <fullName evidence="4 5">Large ribosomal subunit protein uL29</fullName>
    </recommendedName>
</protein>
<dbReference type="Pfam" id="PF00831">
    <property type="entry name" value="Ribosomal_L29"/>
    <property type="match status" value="1"/>
</dbReference>
<dbReference type="GO" id="GO:0006412">
    <property type="term" value="P:translation"/>
    <property type="evidence" value="ECO:0007669"/>
    <property type="project" value="UniProtKB-UniRule"/>
</dbReference>
<sequence length="65" mass="7425">MKTNEINKQSDKELQKLLLEKRAAVRQFRFDITGSKAKNIKGGLNMRKDVARILTAISARNKKPL</sequence>
<comment type="caution">
    <text evidence="6">The sequence shown here is derived from an EMBL/GenBank/DDBJ whole genome shotgun (WGS) entry which is preliminary data.</text>
</comment>
<dbReference type="GO" id="GO:0005840">
    <property type="term" value="C:ribosome"/>
    <property type="evidence" value="ECO:0007669"/>
    <property type="project" value="UniProtKB-KW"/>
</dbReference>
<dbReference type="HAMAP" id="MF_00374">
    <property type="entry name" value="Ribosomal_uL29"/>
    <property type="match status" value="1"/>
</dbReference>
<evidence type="ECO:0000313" key="6">
    <source>
        <dbReference type="EMBL" id="OGZ08040.1"/>
    </source>
</evidence>
<evidence type="ECO:0000256" key="5">
    <source>
        <dbReference type="HAMAP-Rule" id="MF_00374"/>
    </source>
</evidence>
<dbReference type="Gene3D" id="1.10.287.310">
    <property type="match status" value="1"/>
</dbReference>